<dbReference type="Pfam" id="PF17919">
    <property type="entry name" value="RT_RNaseH_2"/>
    <property type="match status" value="1"/>
</dbReference>
<dbReference type="FunFam" id="3.30.70.270:FF:000020">
    <property type="entry name" value="Transposon Tf2-6 polyprotein-like Protein"/>
    <property type="match status" value="1"/>
</dbReference>
<dbReference type="PANTHER" id="PTHR37984">
    <property type="entry name" value="PROTEIN CBG26694"/>
    <property type="match status" value="1"/>
</dbReference>
<dbReference type="InterPro" id="IPR050951">
    <property type="entry name" value="Retrovirus_Pol_polyprotein"/>
</dbReference>
<dbReference type="Gene3D" id="3.10.10.10">
    <property type="entry name" value="HIV Type 1 Reverse Transcriptase, subunit A, domain 1"/>
    <property type="match status" value="1"/>
</dbReference>
<reference evidence="4" key="1">
    <citation type="journal article" date="2021" name="Mol. Ecol. Resour.">
        <title>Phylogenomic analyses of the genus Drosophila reveals genomic signals of climate adaptation.</title>
        <authorList>
            <person name="Li F."/>
            <person name="Rane R.V."/>
            <person name="Luria V."/>
            <person name="Xiong Z."/>
            <person name="Chen J."/>
            <person name="Li Z."/>
            <person name="Catullo R.A."/>
            <person name="Griffin P.C."/>
            <person name="Schiffer M."/>
            <person name="Pearce S."/>
            <person name="Lee S.F."/>
            <person name="McElroy K."/>
            <person name="Stocker A."/>
            <person name="Shirriffs J."/>
            <person name="Cockerell F."/>
            <person name="Coppin C."/>
            <person name="Sgro C.M."/>
            <person name="Karger A."/>
            <person name="Cain J.W."/>
            <person name="Weber J.A."/>
            <person name="Santpere G."/>
            <person name="Kirschner M.W."/>
            <person name="Hoffmann A.A."/>
            <person name="Oakeshott J.G."/>
            <person name="Zhang G."/>
        </authorList>
    </citation>
    <scope>NUCLEOTIDE SEQUENCE</scope>
    <source>
        <strain evidence="4">BGI-SZ-2011g</strain>
    </source>
</reference>
<dbReference type="GO" id="GO:0003964">
    <property type="term" value="F:RNA-directed DNA polymerase activity"/>
    <property type="evidence" value="ECO:0007669"/>
    <property type="project" value="UniProtKB-EC"/>
</dbReference>
<evidence type="ECO:0000313" key="4">
    <source>
        <dbReference type="EMBL" id="KAH8362493.1"/>
    </source>
</evidence>
<evidence type="ECO:0000256" key="1">
    <source>
        <dbReference type="ARBA" id="ARBA00012493"/>
    </source>
</evidence>
<keyword evidence="5" id="KW-1185">Reference proteome</keyword>
<name>A0AAD4JVB2_9MUSC</name>
<dbReference type="EMBL" id="JAJJHW010002867">
    <property type="protein sequence ID" value="KAH8362493.1"/>
    <property type="molecule type" value="Genomic_DNA"/>
</dbReference>
<feature type="non-terminal residue" evidence="4">
    <location>
        <position position="259"/>
    </location>
</feature>
<dbReference type="EC" id="2.7.7.49" evidence="1"/>
<dbReference type="PANTHER" id="PTHR37984:SF5">
    <property type="entry name" value="PROTEIN NYNRIN-LIKE"/>
    <property type="match status" value="1"/>
</dbReference>
<dbReference type="InterPro" id="IPR043502">
    <property type="entry name" value="DNA/RNA_pol_sf"/>
</dbReference>
<gene>
    <name evidence="4" type="ORF">KR093_008721</name>
</gene>
<dbReference type="SUPFAM" id="SSF56672">
    <property type="entry name" value="DNA/RNA polymerases"/>
    <property type="match status" value="2"/>
</dbReference>
<dbReference type="InterPro" id="IPR043128">
    <property type="entry name" value="Rev_trsase/Diguanyl_cyclase"/>
</dbReference>
<dbReference type="InterPro" id="IPR041577">
    <property type="entry name" value="RT_RNaseH_2"/>
</dbReference>
<protein>
    <recommendedName>
        <fullName evidence="1">RNA-directed DNA polymerase</fullName>
        <ecNumber evidence="1">2.7.7.49</ecNumber>
    </recommendedName>
</protein>
<sequence length="259" mass="28784">MYLGIDFWKLYNLLPKNLEVASVEDFYPKVEDDDQHKLSSSDRAKLVLVIECFPSFAQKGLGKTNLISHSIEVGSAKPIKQRHFPVSPAVEKAMYAEIDRMLELGVIEESESAWSSPIRAGLTINIGKSHFCMRRVRYLGHIIGDGGIKTDPEKVRAIKDFPLPKTLRGLRSFMGLCGWYRKFVPNFASLASPLTDLMTTKRRFGMTPEACTAFDVLKSRLSEAPVLCSPDFSKPFAIHCDASKSGVGAVLVQVNENGD</sequence>
<keyword evidence="2" id="KW-0511">Multifunctional enzyme</keyword>
<organism evidence="4 5">
    <name type="scientific">Drosophila rubida</name>
    <dbReference type="NCBI Taxonomy" id="30044"/>
    <lineage>
        <taxon>Eukaryota</taxon>
        <taxon>Metazoa</taxon>
        <taxon>Ecdysozoa</taxon>
        <taxon>Arthropoda</taxon>
        <taxon>Hexapoda</taxon>
        <taxon>Insecta</taxon>
        <taxon>Pterygota</taxon>
        <taxon>Neoptera</taxon>
        <taxon>Endopterygota</taxon>
        <taxon>Diptera</taxon>
        <taxon>Brachycera</taxon>
        <taxon>Muscomorpha</taxon>
        <taxon>Ephydroidea</taxon>
        <taxon>Drosophilidae</taxon>
        <taxon>Drosophila</taxon>
    </lineage>
</organism>
<evidence type="ECO:0000259" key="3">
    <source>
        <dbReference type="Pfam" id="PF17919"/>
    </source>
</evidence>
<accession>A0AAD4JVB2</accession>
<comment type="caution">
    <text evidence="4">The sequence shown here is derived from an EMBL/GenBank/DDBJ whole genome shotgun (WGS) entry which is preliminary data.</text>
</comment>
<proteinExistence type="predicted"/>
<dbReference type="Proteomes" id="UP001200034">
    <property type="component" value="Unassembled WGS sequence"/>
</dbReference>
<feature type="domain" description="Reverse transcriptase/retrotransposon-derived protein RNase H-like" evidence="3">
    <location>
        <begin position="207"/>
        <end position="258"/>
    </location>
</feature>
<evidence type="ECO:0000256" key="2">
    <source>
        <dbReference type="ARBA" id="ARBA00023268"/>
    </source>
</evidence>
<dbReference type="Gene3D" id="3.30.70.270">
    <property type="match status" value="1"/>
</dbReference>
<evidence type="ECO:0000313" key="5">
    <source>
        <dbReference type="Proteomes" id="UP001200034"/>
    </source>
</evidence>
<dbReference type="AlphaFoldDB" id="A0AAD4JVB2"/>